<organism evidence="5 6">
    <name type="scientific">Paraburkholderia susongensis</name>
    <dbReference type="NCBI Taxonomy" id="1515439"/>
    <lineage>
        <taxon>Bacteria</taxon>
        <taxon>Pseudomonadati</taxon>
        <taxon>Pseudomonadota</taxon>
        <taxon>Betaproteobacteria</taxon>
        <taxon>Burkholderiales</taxon>
        <taxon>Burkholderiaceae</taxon>
        <taxon>Paraburkholderia</taxon>
    </lineage>
</organism>
<dbReference type="SUPFAM" id="SSF69279">
    <property type="entry name" value="Phage tail proteins"/>
    <property type="match status" value="2"/>
</dbReference>
<feature type="region of interest" description="Disordered" evidence="1">
    <location>
        <begin position="1"/>
        <end position="29"/>
    </location>
</feature>
<dbReference type="Pfam" id="PF21929">
    <property type="entry name" value="GpP_4th"/>
    <property type="match status" value="1"/>
</dbReference>
<feature type="domain" description="Baseplate hub protein gp44/GpP-like C-terminal" evidence="3">
    <location>
        <begin position="281"/>
        <end position="364"/>
    </location>
</feature>
<dbReference type="Gene3D" id="3.55.50.10">
    <property type="entry name" value="Baseplate protein-like domains"/>
    <property type="match status" value="1"/>
</dbReference>
<dbReference type="STRING" id="1515439.SAMN06265784_101318"/>
<dbReference type="RefSeq" id="WP_244195899.1">
    <property type="nucleotide sequence ID" value="NZ_FXAT01000001.1"/>
</dbReference>
<dbReference type="Proteomes" id="UP000193228">
    <property type="component" value="Unassembled WGS sequence"/>
</dbReference>
<evidence type="ECO:0000313" key="6">
    <source>
        <dbReference type="Proteomes" id="UP000193228"/>
    </source>
</evidence>
<feature type="domain" description="Baseplate hub protein gp44-like N-terminal" evidence="2">
    <location>
        <begin position="32"/>
        <end position="117"/>
    </location>
</feature>
<feature type="compositionally biased region" description="Basic and acidic residues" evidence="1">
    <location>
        <begin position="20"/>
        <end position="29"/>
    </location>
</feature>
<reference evidence="6" key="1">
    <citation type="submission" date="2017-04" db="EMBL/GenBank/DDBJ databases">
        <authorList>
            <person name="Varghese N."/>
            <person name="Submissions S."/>
        </authorList>
    </citation>
    <scope>NUCLEOTIDE SEQUENCE [LARGE SCALE GENOMIC DNA]</scope>
    <source>
        <strain evidence="6">LMG 29540</strain>
    </source>
</reference>
<dbReference type="PIRSF" id="PIRSF004440">
    <property type="entry name" value="GpP"/>
    <property type="match status" value="1"/>
</dbReference>
<dbReference type="Gene3D" id="3.30.1920.10">
    <property type="entry name" value="Baseplate protein-like domains - 2 layer sandwich fold"/>
    <property type="match status" value="1"/>
</dbReference>
<evidence type="ECO:0000313" key="5">
    <source>
        <dbReference type="EMBL" id="SMG09341.1"/>
    </source>
</evidence>
<dbReference type="InterPro" id="IPR053981">
    <property type="entry name" value="Gp44/GpP-like_2nd"/>
</dbReference>
<evidence type="ECO:0000259" key="4">
    <source>
        <dbReference type="Pfam" id="PF22255"/>
    </source>
</evidence>
<keyword evidence="6" id="KW-1185">Reference proteome</keyword>
<dbReference type="InterPro" id="IPR049354">
    <property type="entry name" value="GpP-like_N"/>
</dbReference>
<feature type="compositionally biased region" description="Polar residues" evidence="1">
    <location>
        <begin position="9"/>
        <end position="18"/>
    </location>
</feature>
<gene>
    <name evidence="5" type="ORF">SAMN06265784_101318</name>
</gene>
<dbReference type="EMBL" id="FXAT01000001">
    <property type="protein sequence ID" value="SMG09341.1"/>
    <property type="molecule type" value="Genomic_DNA"/>
</dbReference>
<evidence type="ECO:0000259" key="2">
    <source>
        <dbReference type="Pfam" id="PF21683"/>
    </source>
</evidence>
<dbReference type="Gene3D" id="2.30.300.10">
    <property type="entry name" value="Baseplate protein-like domain - beta roll fold"/>
    <property type="match status" value="1"/>
</dbReference>
<protein>
    <submittedName>
        <fullName evidence="5">Mu-like prophage tail protein gpP</fullName>
    </submittedName>
</protein>
<dbReference type="InterPro" id="IPR023399">
    <property type="entry name" value="Baseplate-like_2-layer_sand"/>
</dbReference>
<dbReference type="Pfam" id="PF21683">
    <property type="entry name" value="GpP-like_1st"/>
    <property type="match status" value="1"/>
</dbReference>
<dbReference type="InterPro" id="IPR053982">
    <property type="entry name" value="Gp44/GpP-like_C"/>
</dbReference>
<name>A0A1X7I6A3_9BURK</name>
<feature type="domain" description="Baseplate hub protein gp44/GpP-like second" evidence="4">
    <location>
        <begin position="119"/>
        <end position="201"/>
    </location>
</feature>
<evidence type="ECO:0000256" key="1">
    <source>
        <dbReference type="SAM" id="MobiDB-lite"/>
    </source>
</evidence>
<proteinExistence type="predicted"/>
<accession>A0A1X7I6A3</accession>
<evidence type="ECO:0000259" key="3">
    <source>
        <dbReference type="Pfam" id="PF21929"/>
    </source>
</evidence>
<sequence length="397" mass="43287">MADVAADMSTGTSASLSGRSDGHDSERDDEHVTLAVNSTRYGGWKHVSIGAGIERCARDFTLSVTARWPGQDTAVSVRQGDRCEVRIGEDLVLTGWAYASPVRHDPHRVERGVSGRSLTSDIVDCSAAGEPSQWRNLGVVQIIRALVSAYGIEVVDQTGTADTLSDHTVQPGETVFESVDRLLTMSRLLATDDGRGRLIIVQPGSAGAASDAIVVGENVLWGGGEFDFSGVYSEYQCKGQQAGNDETFGAAASEVSASITDTRIARHRVKLIHESGNLTNDLARRRVAWERDYRITKALETTYAVRGWRQSNGRLWIANQMVHVVDPLIGFERDMLIAEVRYTKGDRGTIAELTIAPPDGFFPEPNDEHKARKVKKGKKGGGDNFEYLLPADWEKNA</sequence>
<dbReference type="AlphaFoldDB" id="A0A1X7I6A3"/>
<dbReference type="InterPro" id="IPR026276">
    <property type="entry name" value="Baseplate_GpP"/>
</dbReference>
<dbReference type="Pfam" id="PF22255">
    <property type="entry name" value="Gp44-like_2nd"/>
    <property type="match status" value="1"/>
</dbReference>